<dbReference type="STRING" id="861299.J421_0633"/>
<evidence type="ECO:0000313" key="3">
    <source>
        <dbReference type="Proteomes" id="UP000019151"/>
    </source>
</evidence>
<gene>
    <name evidence="2" type="ORF">J421_0633</name>
</gene>
<dbReference type="EMBL" id="CP007128">
    <property type="protein sequence ID" value="AHG88170.1"/>
    <property type="molecule type" value="Genomic_DNA"/>
</dbReference>
<name>W0RCX1_9BACT</name>
<dbReference type="AlphaFoldDB" id="W0RCX1"/>
<dbReference type="RefSeq" id="WP_025409716.1">
    <property type="nucleotide sequence ID" value="NZ_CP007128.1"/>
</dbReference>
<dbReference type="SUPFAM" id="SSF51338">
    <property type="entry name" value="Composite domain of metallo-dependent hydrolases"/>
    <property type="match status" value="1"/>
</dbReference>
<dbReference type="HOGENOM" id="CLU_009942_2_0_0"/>
<dbReference type="PROSITE" id="PS51318">
    <property type="entry name" value="TAT"/>
    <property type="match status" value="1"/>
</dbReference>
<reference evidence="2 3" key="1">
    <citation type="journal article" date="2014" name="Genome Announc.">
        <title>Genome Sequence and Methylome of Soil Bacterium Gemmatirosa kalamazoonensis KBS708T, a Member of the Rarely Cultivated Gemmatimonadetes Phylum.</title>
        <authorList>
            <person name="Debruyn J.M."/>
            <person name="Radosevich M."/>
            <person name="Wommack K.E."/>
            <person name="Polson S.W."/>
            <person name="Hauser L.J."/>
            <person name="Fawaz M.N."/>
            <person name="Korlach J."/>
            <person name="Tsai Y.C."/>
        </authorList>
    </citation>
    <scope>NUCLEOTIDE SEQUENCE [LARGE SCALE GENOMIC DNA]</scope>
    <source>
        <strain evidence="2 3">KBS708</strain>
    </source>
</reference>
<evidence type="ECO:0000313" key="2">
    <source>
        <dbReference type="EMBL" id="AHG88170.1"/>
    </source>
</evidence>
<dbReference type="Proteomes" id="UP000019151">
    <property type="component" value="Chromosome"/>
</dbReference>
<dbReference type="GO" id="GO:0016810">
    <property type="term" value="F:hydrolase activity, acting on carbon-nitrogen (but not peptide) bonds"/>
    <property type="evidence" value="ECO:0007669"/>
    <property type="project" value="InterPro"/>
</dbReference>
<sequence length="569" mass="61686">MTDRRTRREFLGLTALAAVGSPRALRAAPAAFVDRSIDPDLVLFNAKVHTMDAALPTAEAFAVRGGRFVAVGRSADVRSLAGPRTRAIDAKGMTVVPGFIDCHNHAGGTTLLYEVLVGNPFEVEFVTIDSIVEKLRARARETPPGTWVAGYFHDDTKLKDGRPLTVRDLDRVSTEHPVVVNHRGGHTSFYNTTAFELAHVGRDTPNPPGGTFDRDASGALNGRVTDRARAVFANVGRRPTYGPAEAARRERDGLAHISKQFARYGLTSVHHEGGDLAALQDVRARGDLHHRVSYEASGRVLDAMLASGILTGFGDEWIRFGATSEHTVDGSFSERTMAMSVPYAGTTYKGNVTETQAELDAWVERVHRAGIQVNCHANGDVAIDMYLTAFERAQRAFPRADARPKITHCTLVNADLVRRMKALGAVPAMFTTYAYYNTDKFPFYGAELMTRCMAFRTMLDAGIRAAAGSDFSPGPFAPLMGIQGMVMRTGWDGTTWGANQRVTVDEAIRINTLHGAWASKEEALKGSIAAGKLADFVVLADDPHAVPAEKIKDVAIVRTVVGGETTYEA</sequence>
<proteinExistence type="predicted"/>
<dbReference type="Pfam" id="PF07969">
    <property type="entry name" value="Amidohydro_3"/>
    <property type="match status" value="1"/>
</dbReference>
<dbReference type="eggNOG" id="COG1574">
    <property type="taxonomic scope" value="Bacteria"/>
</dbReference>
<accession>W0RCX1</accession>
<dbReference type="InterPro" id="IPR032466">
    <property type="entry name" value="Metal_Hydrolase"/>
</dbReference>
<dbReference type="OrthoDB" id="9811399at2"/>
<organism evidence="2 3">
    <name type="scientific">Gemmatirosa kalamazoonensis</name>
    <dbReference type="NCBI Taxonomy" id="861299"/>
    <lineage>
        <taxon>Bacteria</taxon>
        <taxon>Pseudomonadati</taxon>
        <taxon>Gemmatimonadota</taxon>
        <taxon>Gemmatimonadia</taxon>
        <taxon>Gemmatimonadales</taxon>
        <taxon>Gemmatimonadaceae</taxon>
        <taxon>Gemmatirosa</taxon>
    </lineage>
</organism>
<dbReference type="InterPro" id="IPR006311">
    <property type="entry name" value="TAT_signal"/>
</dbReference>
<dbReference type="Gene3D" id="3.20.20.140">
    <property type="entry name" value="Metal-dependent hydrolases"/>
    <property type="match status" value="1"/>
</dbReference>
<dbReference type="PANTHER" id="PTHR22642">
    <property type="entry name" value="IMIDAZOLONEPROPIONASE"/>
    <property type="match status" value="1"/>
</dbReference>
<dbReference type="PANTHER" id="PTHR22642:SF2">
    <property type="entry name" value="PROTEIN LONG AFTER FAR-RED 3"/>
    <property type="match status" value="1"/>
</dbReference>
<feature type="domain" description="Amidohydrolase 3" evidence="1">
    <location>
        <begin position="87"/>
        <end position="567"/>
    </location>
</feature>
<dbReference type="KEGG" id="gba:J421_0633"/>
<dbReference type="Gene3D" id="3.10.310.70">
    <property type="match status" value="1"/>
</dbReference>
<keyword evidence="3" id="KW-1185">Reference proteome</keyword>
<dbReference type="InParanoid" id="W0RCX1"/>
<protein>
    <submittedName>
        <fullName evidence="2">Amidohydrolase 3</fullName>
    </submittedName>
</protein>
<dbReference type="InterPro" id="IPR013108">
    <property type="entry name" value="Amidohydro_3"/>
</dbReference>
<dbReference type="SUPFAM" id="SSF51556">
    <property type="entry name" value="Metallo-dependent hydrolases"/>
    <property type="match status" value="1"/>
</dbReference>
<dbReference type="Gene3D" id="2.30.40.10">
    <property type="entry name" value="Urease, subunit C, domain 1"/>
    <property type="match status" value="1"/>
</dbReference>
<dbReference type="PATRIC" id="fig|861299.3.peg.646"/>
<dbReference type="CDD" id="cd01300">
    <property type="entry name" value="YtcJ_like"/>
    <property type="match status" value="1"/>
</dbReference>
<evidence type="ECO:0000259" key="1">
    <source>
        <dbReference type="Pfam" id="PF07969"/>
    </source>
</evidence>
<keyword evidence="2" id="KW-0378">Hydrolase</keyword>
<dbReference type="InterPro" id="IPR011059">
    <property type="entry name" value="Metal-dep_hydrolase_composite"/>
</dbReference>
<dbReference type="InterPro" id="IPR033932">
    <property type="entry name" value="YtcJ-like"/>
</dbReference>